<evidence type="ECO:0000313" key="9">
    <source>
        <dbReference type="Proteomes" id="UP001149719"/>
    </source>
</evidence>
<dbReference type="RefSeq" id="WP_269123023.1">
    <property type="nucleotide sequence ID" value="NZ_JAPUBN010000011.1"/>
</dbReference>
<dbReference type="Pfam" id="PF17188">
    <property type="entry name" value="MucB_RseB_C"/>
    <property type="match status" value="1"/>
</dbReference>
<evidence type="ECO:0000259" key="7">
    <source>
        <dbReference type="Pfam" id="PF17188"/>
    </source>
</evidence>
<reference evidence="8" key="1">
    <citation type="submission" date="2022-12" db="EMBL/GenBank/DDBJ databases">
        <title>Marinomonas 15G1-11 sp. nov, isolated from marine algae.</title>
        <authorList>
            <person name="Butt M."/>
            <person name="Choi D.G."/>
            <person name="Kim J.M."/>
            <person name="Lee J.K."/>
            <person name="Baek J.H."/>
            <person name="Jeon C.O."/>
        </authorList>
    </citation>
    <scope>NUCLEOTIDE SEQUENCE</scope>
    <source>
        <strain evidence="8">15G1-11</strain>
    </source>
</reference>
<accession>A0ABT4JSM3</accession>
<evidence type="ECO:0000256" key="5">
    <source>
        <dbReference type="SAM" id="SignalP"/>
    </source>
</evidence>
<evidence type="ECO:0000256" key="2">
    <source>
        <dbReference type="ARBA" id="ARBA00008150"/>
    </source>
</evidence>
<evidence type="ECO:0000256" key="3">
    <source>
        <dbReference type="ARBA" id="ARBA00022729"/>
    </source>
</evidence>
<feature type="domain" description="MucB/RseB N-terminal" evidence="6">
    <location>
        <begin position="29"/>
        <end position="201"/>
    </location>
</feature>
<dbReference type="InterPro" id="IPR033434">
    <property type="entry name" value="MucB/RseB_N"/>
</dbReference>
<evidence type="ECO:0000256" key="4">
    <source>
        <dbReference type="ARBA" id="ARBA00022764"/>
    </source>
</evidence>
<feature type="signal peptide" evidence="5">
    <location>
        <begin position="1"/>
        <end position="19"/>
    </location>
</feature>
<dbReference type="Proteomes" id="UP001149719">
    <property type="component" value="Unassembled WGS sequence"/>
</dbReference>
<dbReference type="InterPro" id="IPR038484">
    <property type="entry name" value="MucB/RseB_C_sf"/>
</dbReference>
<evidence type="ECO:0000259" key="6">
    <source>
        <dbReference type="Pfam" id="PF03888"/>
    </source>
</evidence>
<keyword evidence="4" id="KW-0574">Periplasm</keyword>
<dbReference type="Pfam" id="PF03888">
    <property type="entry name" value="MucB_RseB"/>
    <property type="match status" value="1"/>
</dbReference>
<protein>
    <submittedName>
        <fullName evidence="8">MucB/RseB C-terminal domain-containing protein</fullName>
    </submittedName>
</protein>
<gene>
    <name evidence="8" type="ORF">O1D97_04015</name>
</gene>
<dbReference type="PANTHER" id="PTHR38782">
    <property type="match status" value="1"/>
</dbReference>
<name>A0ABT4JSM3_9GAMM</name>
<evidence type="ECO:0000313" key="8">
    <source>
        <dbReference type="EMBL" id="MCZ2720828.1"/>
    </source>
</evidence>
<dbReference type="EMBL" id="JAPUBN010000011">
    <property type="protein sequence ID" value="MCZ2720828.1"/>
    <property type="molecule type" value="Genomic_DNA"/>
</dbReference>
<dbReference type="InterPro" id="IPR033436">
    <property type="entry name" value="MucB/RseB_C"/>
</dbReference>
<keyword evidence="9" id="KW-1185">Reference proteome</keyword>
<feature type="chain" id="PRO_5047372724" evidence="5">
    <location>
        <begin position="20"/>
        <end position="317"/>
    </location>
</feature>
<dbReference type="PANTHER" id="PTHR38782:SF1">
    <property type="entry name" value="SIGMA-E FACTOR REGULATORY PROTEIN RSEB"/>
    <property type="match status" value="1"/>
</dbReference>
<keyword evidence="3 5" id="KW-0732">Signal</keyword>
<dbReference type="Gene3D" id="2.50.20.10">
    <property type="entry name" value="Lipoprotein localisation LolA/LolB/LppX"/>
    <property type="match status" value="1"/>
</dbReference>
<dbReference type="InterPro" id="IPR005588">
    <property type="entry name" value="MucB_RseB"/>
</dbReference>
<proteinExistence type="inferred from homology"/>
<comment type="subcellular location">
    <subcellularLocation>
        <location evidence="1">Periplasm</location>
    </subcellularLocation>
</comment>
<dbReference type="CDD" id="cd16327">
    <property type="entry name" value="RseB"/>
    <property type="match status" value="1"/>
</dbReference>
<organism evidence="8 9">
    <name type="scientific">Marinomonas phaeophyticola</name>
    <dbReference type="NCBI Taxonomy" id="3004091"/>
    <lineage>
        <taxon>Bacteria</taxon>
        <taxon>Pseudomonadati</taxon>
        <taxon>Pseudomonadota</taxon>
        <taxon>Gammaproteobacteria</taxon>
        <taxon>Oceanospirillales</taxon>
        <taxon>Oceanospirillaceae</taxon>
        <taxon>Marinomonas</taxon>
    </lineage>
</organism>
<evidence type="ECO:0000256" key="1">
    <source>
        <dbReference type="ARBA" id="ARBA00004418"/>
    </source>
</evidence>
<sequence length="317" mass="35630">MKKIIFSLFIGLACSVANASSDDEIGLARLSSMVQSFSILSYQGVFVRSQGEDMNSMKIRHGIIGESEYESLIDLDGDKIEVIRVDNSVICVYPDISFANTATPVSAPLRQFKELNGERLLEGYSFKLSKKKELIAGREAEKLSLIPKDAYRFGHEFWLDAENNFLLKHDTLGAQGKVLDRVQFTDISFSPALKKSDFVPRLGTYSRHLVEVKPKMTDNKWHFEWLPDGFAPVWRDARILNERTAMLLLSDGITSISVFVEPTTEVKPYSVMEMGSTTVGEVSRSLQTDILRLTIVGEVPEQTVEKMLMSFAPRTTL</sequence>
<feature type="domain" description="MucB/RseB C-terminal" evidence="7">
    <location>
        <begin position="218"/>
        <end position="310"/>
    </location>
</feature>
<dbReference type="Gene3D" id="3.30.200.100">
    <property type="entry name" value="MucB/RseB, C-terminal domain"/>
    <property type="match status" value="1"/>
</dbReference>
<comment type="caution">
    <text evidence="8">The sequence shown here is derived from an EMBL/GenBank/DDBJ whole genome shotgun (WGS) entry which is preliminary data.</text>
</comment>
<dbReference type="PIRSF" id="PIRSF005427">
    <property type="entry name" value="RseB"/>
    <property type="match status" value="1"/>
</dbReference>
<comment type="similarity">
    <text evidence="2">Belongs to the RseB family.</text>
</comment>